<name>A0A917MW60_9BACT</name>
<reference evidence="2" key="2">
    <citation type="submission" date="2020-09" db="EMBL/GenBank/DDBJ databases">
        <authorList>
            <person name="Sun Q."/>
            <person name="Zhou Y."/>
        </authorList>
    </citation>
    <scope>NUCLEOTIDE SEQUENCE</scope>
    <source>
        <strain evidence="2">CGMCC 1.15290</strain>
    </source>
</reference>
<evidence type="ECO:0008006" key="4">
    <source>
        <dbReference type="Google" id="ProtNLM"/>
    </source>
</evidence>
<dbReference type="Proteomes" id="UP000627292">
    <property type="component" value="Unassembled WGS sequence"/>
</dbReference>
<feature type="transmembrane region" description="Helical" evidence="1">
    <location>
        <begin position="251"/>
        <end position="270"/>
    </location>
</feature>
<proteinExistence type="predicted"/>
<comment type="caution">
    <text evidence="2">The sequence shown here is derived from an EMBL/GenBank/DDBJ whole genome shotgun (WGS) entry which is preliminary data.</text>
</comment>
<keyword evidence="1" id="KW-0812">Transmembrane</keyword>
<dbReference type="RefSeq" id="WP_188952601.1">
    <property type="nucleotide sequence ID" value="NZ_BMIB01000002.1"/>
</dbReference>
<feature type="transmembrane region" description="Helical" evidence="1">
    <location>
        <begin position="191"/>
        <end position="214"/>
    </location>
</feature>
<reference evidence="2" key="1">
    <citation type="journal article" date="2014" name="Int. J. Syst. Evol. Microbiol.">
        <title>Complete genome sequence of Corynebacterium casei LMG S-19264T (=DSM 44701T), isolated from a smear-ripened cheese.</title>
        <authorList>
            <consortium name="US DOE Joint Genome Institute (JGI-PGF)"/>
            <person name="Walter F."/>
            <person name="Albersmeier A."/>
            <person name="Kalinowski J."/>
            <person name="Ruckert C."/>
        </authorList>
    </citation>
    <scope>NUCLEOTIDE SEQUENCE</scope>
    <source>
        <strain evidence="2">CGMCC 1.15290</strain>
    </source>
</reference>
<feature type="transmembrane region" description="Helical" evidence="1">
    <location>
        <begin position="164"/>
        <end position="184"/>
    </location>
</feature>
<evidence type="ECO:0000313" key="2">
    <source>
        <dbReference type="EMBL" id="GGH68685.1"/>
    </source>
</evidence>
<evidence type="ECO:0000313" key="3">
    <source>
        <dbReference type="Proteomes" id="UP000627292"/>
    </source>
</evidence>
<keyword evidence="1" id="KW-1133">Transmembrane helix</keyword>
<protein>
    <recommendedName>
        <fullName evidence="4">DUF393 domain-containing protein</fullName>
    </recommendedName>
</protein>
<keyword evidence="3" id="KW-1185">Reference proteome</keyword>
<dbReference type="AlphaFoldDB" id="A0A917MW60"/>
<evidence type="ECO:0000256" key="1">
    <source>
        <dbReference type="SAM" id="Phobius"/>
    </source>
</evidence>
<organism evidence="2 3">
    <name type="scientific">Filimonas zeae</name>
    <dbReference type="NCBI Taxonomy" id="1737353"/>
    <lineage>
        <taxon>Bacteria</taxon>
        <taxon>Pseudomonadati</taxon>
        <taxon>Bacteroidota</taxon>
        <taxon>Chitinophagia</taxon>
        <taxon>Chitinophagales</taxon>
        <taxon>Chitinophagaceae</taxon>
        <taxon>Filimonas</taxon>
    </lineage>
</organism>
<accession>A0A917MW60</accession>
<dbReference type="EMBL" id="BMIB01000002">
    <property type="protein sequence ID" value="GGH68685.1"/>
    <property type="molecule type" value="Genomic_DNA"/>
</dbReference>
<sequence>MRTLKDHLILYDAECPMCNLYTGAFVKAGMLDRNGRAAYQQAVTTCPQIDIQRAVNEIALVNRNTGEVTYGVKSLFTILGNAFPVAKPLFASRFFTACMRRLYAFISYNRRVIIPAGENAHTFAWQPAFHKKYRIAYLIVTWLVTATILAAYSGTIAAHIPQSGFYREFAFCGGQILFQGLVLLKVRKEAVWDYLGNMMTISLAGGLLLLPALLLHANGILSAAGCVGWFLAVAACMLLEHVRRTSLLKVGYIPTLTWVLYRILLLLTLIL</sequence>
<feature type="transmembrane region" description="Helical" evidence="1">
    <location>
        <begin position="220"/>
        <end position="239"/>
    </location>
</feature>
<gene>
    <name evidence="2" type="ORF">GCM10011379_25270</name>
</gene>
<keyword evidence="1" id="KW-0472">Membrane</keyword>
<feature type="transmembrane region" description="Helical" evidence="1">
    <location>
        <begin position="135"/>
        <end position="158"/>
    </location>
</feature>